<dbReference type="PANTHER" id="PTHR46825:SF11">
    <property type="entry name" value="PENICILLIN-BINDING PROTEIN 4"/>
    <property type="match status" value="1"/>
</dbReference>
<reference evidence="5 6" key="1">
    <citation type="submission" date="2018-11" db="EMBL/GenBank/DDBJ databases">
        <title>Genome sequencing of Paenibacillus sp. KCOM 3021 (= ChDC PVNT-B20).</title>
        <authorList>
            <person name="Kook J.-K."/>
            <person name="Park S.-N."/>
            <person name="Lim Y.K."/>
        </authorList>
    </citation>
    <scope>NUCLEOTIDE SEQUENCE [LARGE SCALE GENOMIC DNA]</scope>
    <source>
        <strain evidence="5 6">KCOM 3021</strain>
    </source>
</reference>
<dbReference type="Proteomes" id="UP000267017">
    <property type="component" value="Unassembled WGS sequence"/>
</dbReference>
<dbReference type="GO" id="GO:0016787">
    <property type="term" value="F:hydrolase activity"/>
    <property type="evidence" value="ECO:0007669"/>
    <property type="project" value="UniProtKB-KW"/>
</dbReference>
<keyword evidence="3" id="KW-0732">Signal</keyword>
<name>A0A3P3UAJ3_9BACL</name>
<dbReference type="AlphaFoldDB" id="A0A3P3UAJ3"/>
<dbReference type="EMBL" id="RRCN01000001">
    <property type="protein sequence ID" value="RRJ67371.1"/>
    <property type="molecule type" value="Genomic_DNA"/>
</dbReference>
<dbReference type="RefSeq" id="WP_128635150.1">
    <property type="nucleotide sequence ID" value="NZ_RRCN01000001.1"/>
</dbReference>
<dbReference type="InterPro" id="IPR001466">
    <property type="entry name" value="Beta-lactam-related"/>
</dbReference>
<evidence type="ECO:0000256" key="1">
    <source>
        <dbReference type="ARBA" id="ARBA00004370"/>
    </source>
</evidence>
<sequence>MKRMGAVIMAALLLALPAAAGIARADGTEEGGLAAQKAREMAEALIGGYGVNGVQYAIRDEGKVVLSGGLGVAEDGSREPISKDTMFGIGSVSKMYVTAAAMMLVDSGKIDIDRPLTDYIPDFKMADERYKRITPRMLMNHSAGLYGSHYKNSMLLGDNDTENFDTLLENLRSERLKSDPGEYSVYANDGFQLLQLLVERVSGMSYSEFLARNVSGPLELTSTKTPLDVFDRDRLAPTRFPGIQGELPPENANVVGTGGIYSTAEELTLFSEVLTGERPKLLSKALASAMQNPEYRKGVWVEDETNTFGYGLGWDSVDLAPFGDYGIKAVTKGGDTIVYHSALIALPEENISIALLTSGGSSIMNTAAASNILLVYLKETGGIADILPDKTFEAPVKMDPPDGLQAYSGLYGNVGSTLHVTIENGEVELPGLLSGMIPAQTYVYTGEEEFTGVDGRTVISFDEQTNGHTYIRVKTYLEFPGLGQSVMAYYEYQKLDENPLDKTVAEAWTEREGRTYYALDEKINSLFYLSPSVLTKTIGLDKEGGYANGTKITDEDHAVNVAEIPVMNGRDAFDLDFFRQDGTEYLRADGRTYTAETALAPISGAAASIVTIPDTGYVRWYKIGAEAAGQTMTVDFPQSGGFAVYNAEGALVNFSVASGINTALLPEGGLIVFGGGAGDVFKISLTHK</sequence>
<evidence type="ECO:0000256" key="3">
    <source>
        <dbReference type="SAM" id="SignalP"/>
    </source>
</evidence>
<evidence type="ECO:0000256" key="2">
    <source>
        <dbReference type="ARBA" id="ARBA00023136"/>
    </source>
</evidence>
<dbReference type="OrthoDB" id="9797709at2"/>
<dbReference type="SUPFAM" id="SSF56601">
    <property type="entry name" value="beta-lactamase/transpeptidase-like"/>
    <property type="match status" value="1"/>
</dbReference>
<evidence type="ECO:0000313" key="5">
    <source>
        <dbReference type="EMBL" id="RRJ67371.1"/>
    </source>
</evidence>
<feature type="domain" description="Beta-lactamase-related" evidence="4">
    <location>
        <begin position="40"/>
        <end position="363"/>
    </location>
</feature>
<evidence type="ECO:0000259" key="4">
    <source>
        <dbReference type="Pfam" id="PF00144"/>
    </source>
</evidence>
<feature type="signal peptide" evidence="3">
    <location>
        <begin position="1"/>
        <end position="20"/>
    </location>
</feature>
<dbReference type="InterPro" id="IPR012338">
    <property type="entry name" value="Beta-lactam/transpept-like"/>
</dbReference>
<dbReference type="InterPro" id="IPR050491">
    <property type="entry name" value="AmpC-like"/>
</dbReference>
<dbReference type="PANTHER" id="PTHR46825">
    <property type="entry name" value="D-ALANYL-D-ALANINE-CARBOXYPEPTIDASE/ENDOPEPTIDASE AMPH"/>
    <property type="match status" value="1"/>
</dbReference>
<gene>
    <name evidence="5" type="ORF">EHV15_03250</name>
</gene>
<keyword evidence="5" id="KW-0378">Hydrolase</keyword>
<protein>
    <submittedName>
        <fullName evidence="5">Class A beta-lactamase-related serine hydrolase</fullName>
    </submittedName>
</protein>
<dbReference type="GO" id="GO:0016020">
    <property type="term" value="C:membrane"/>
    <property type="evidence" value="ECO:0007669"/>
    <property type="project" value="UniProtKB-SubCell"/>
</dbReference>
<comment type="caution">
    <text evidence="5">The sequence shown here is derived from an EMBL/GenBank/DDBJ whole genome shotgun (WGS) entry which is preliminary data.</text>
</comment>
<proteinExistence type="predicted"/>
<dbReference type="Pfam" id="PF00144">
    <property type="entry name" value="Beta-lactamase"/>
    <property type="match status" value="1"/>
</dbReference>
<dbReference type="Gene3D" id="3.40.710.10">
    <property type="entry name" value="DD-peptidase/beta-lactamase superfamily"/>
    <property type="match status" value="1"/>
</dbReference>
<comment type="subcellular location">
    <subcellularLocation>
        <location evidence="1">Membrane</location>
    </subcellularLocation>
</comment>
<evidence type="ECO:0000313" key="6">
    <source>
        <dbReference type="Proteomes" id="UP000267017"/>
    </source>
</evidence>
<accession>A0A3P3UAJ3</accession>
<feature type="chain" id="PRO_5038794274" evidence="3">
    <location>
        <begin position="21"/>
        <end position="688"/>
    </location>
</feature>
<keyword evidence="2" id="KW-0472">Membrane</keyword>
<keyword evidence="6" id="KW-1185">Reference proteome</keyword>
<organism evidence="5 6">
    <name type="scientific">Paenibacillus oralis</name>
    <dbReference type="NCBI Taxonomy" id="2490856"/>
    <lineage>
        <taxon>Bacteria</taxon>
        <taxon>Bacillati</taxon>
        <taxon>Bacillota</taxon>
        <taxon>Bacilli</taxon>
        <taxon>Bacillales</taxon>
        <taxon>Paenibacillaceae</taxon>
        <taxon>Paenibacillus</taxon>
    </lineage>
</organism>